<comment type="caution">
    <text evidence="4">The sequence shown here is derived from an EMBL/GenBank/DDBJ whole genome shotgun (WGS) entry which is preliminary data.</text>
</comment>
<dbReference type="InterPro" id="IPR000477">
    <property type="entry name" value="RT_dom"/>
</dbReference>
<keyword evidence="5" id="KW-1185">Reference proteome</keyword>
<dbReference type="AlphaFoldDB" id="A0ABD0R1U0"/>
<feature type="compositionally biased region" description="Basic and acidic residues" evidence="2">
    <location>
        <begin position="905"/>
        <end position="921"/>
    </location>
</feature>
<keyword evidence="1" id="KW-0175">Coiled coil</keyword>
<accession>A0ABD0R1U0</accession>
<dbReference type="Proteomes" id="UP001529510">
    <property type="component" value="Unassembled WGS sequence"/>
</dbReference>
<reference evidence="4 5" key="1">
    <citation type="submission" date="2024-05" db="EMBL/GenBank/DDBJ databases">
        <title>Genome sequencing and assembly of Indian major carp, Cirrhinus mrigala (Hamilton, 1822).</title>
        <authorList>
            <person name="Mohindra V."/>
            <person name="Chowdhury L.M."/>
            <person name="Lal K."/>
            <person name="Jena J.K."/>
        </authorList>
    </citation>
    <scope>NUCLEOTIDE SEQUENCE [LARGE SCALE GENOMIC DNA]</scope>
    <source>
        <strain evidence="4">CM1030</strain>
        <tissue evidence="4">Blood</tissue>
    </source>
</reference>
<dbReference type="EMBL" id="JAMKFB020000005">
    <property type="protein sequence ID" value="KAL0192268.1"/>
    <property type="molecule type" value="Genomic_DNA"/>
</dbReference>
<dbReference type="PANTHER" id="PTHR19446">
    <property type="entry name" value="REVERSE TRANSCRIPTASES"/>
    <property type="match status" value="1"/>
</dbReference>
<evidence type="ECO:0000256" key="2">
    <source>
        <dbReference type="SAM" id="MobiDB-lite"/>
    </source>
</evidence>
<feature type="coiled-coil region" evidence="1">
    <location>
        <begin position="110"/>
        <end position="137"/>
    </location>
</feature>
<name>A0ABD0R1U0_CIRMR</name>
<dbReference type="PROSITE" id="PS50878">
    <property type="entry name" value="RT_POL"/>
    <property type="match status" value="1"/>
</dbReference>
<evidence type="ECO:0000313" key="5">
    <source>
        <dbReference type="Proteomes" id="UP001529510"/>
    </source>
</evidence>
<feature type="domain" description="Reverse transcriptase" evidence="3">
    <location>
        <begin position="250"/>
        <end position="513"/>
    </location>
</feature>
<dbReference type="Pfam" id="PF00078">
    <property type="entry name" value="RVT_1"/>
    <property type="match status" value="1"/>
</dbReference>
<dbReference type="CDD" id="cd01650">
    <property type="entry name" value="RT_nLTR_like"/>
    <property type="match status" value="1"/>
</dbReference>
<dbReference type="SUPFAM" id="SSF56672">
    <property type="entry name" value="DNA/RNA polymerases"/>
    <property type="match status" value="1"/>
</dbReference>
<sequence>DGCMHTAQTNRLVRRRRTLGRKHTIVLEISQCQQSPKTTQGEPPMPFQKANPSQRRKESNEDLDKVLGAVQAGSAERKMDLLTAITYNVAKERFGTVPRRENKARPEKQDNRRERKIKQLRKEIKTLRKQFKLASAEGKEGIKELTASLREQLIRIRRAERFKQRRKKQEAARAQFIKDPYRFTKSLLGEARSGTLTSSKEEVEQFVEEAFSDSTRDDALEGNQGLTNIDLPTTSLSTDQARKIIFCSRSQRLWKLMRVIWSKGTIPTSWRRAEGQFRTISLLSVEGKIFFAVLAKRMSAYMTQNGYINTSIQNGSVEGFSGCLEHTGVLSQLIQEAKEKKGSLTVVWLDFANAYGSIPHNLIQVALDYYHIPHNIQGMITSYLRDIKLRFQSAKFTTKWQPVEKGIVTGCTISPILFIMGMNLIISAASTKSKGPKTTAGCQQPVIRAFMDDLTVITPTHVQARWVLAELDRMATWGNPIRCLGKWYDDSLSDKNSISNTGKQVEEWLKKKYKCWIYQHGLLPRLMWLLTVYEVLLSTVEEMERKFNKHLRRWLGIPPSFTSVGLYIRSGQLQLPLSSVVEEFKVAKCRLSLIYRDSRDQLTREAGVRTRSGRKWAASTAIDLAECSLRTKEIIGNPCTGRQGLGTAHFQQWSKSSPREKRIMILDEVRNLEEEGRRAKSIELVTQGVWTRWNLPKRTITWSELWRLEPFRISFLLRAVYDTLPTPVNLHRWGRREDPMCRLCGGKGTMAHILSGCKIALTQGRYRWRHDKVLAVLADILEKERGKRRPAKVRPLLSTIAFVKEGQRPIVHSQARQNLLQSAQGWEMEVDLGRRLHFPEAILSTTLRPDIIMWSLEGKRIILVELTVPWEEGCEEAAERKNGKYQQLVQDCRDKGIPSPICVESDDKGWTERPLEESSRS</sequence>
<evidence type="ECO:0000313" key="4">
    <source>
        <dbReference type="EMBL" id="KAL0192268.1"/>
    </source>
</evidence>
<evidence type="ECO:0000259" key="3">
    <source>
        <dbReference type="PROSITE" id="PS50878"/>
    </source>
</evidence>
<evidence type="ECO:0000256" key="1">
    <source>
        <dbReference type="SAM" id="Coils"/>
    </source>
</evidence>
<dbReference type="InterPro" id="IPR043502">
    <property type="entry name" value="DNA/RNA_pol_sf"/>
</dbReference>
<organism evidence="4 5">
    <name type="scientific">Cirrhinus mrigala</name>
    <name type="common">Mrigala</name>
    <dbReference type="NCBI Taxonomy" id="683832"/>
    <lineage>
        <taxon>Eukaryota</taxon>
        <taxon>Metazoa</taxon>
        <taxon>Chordata</taxon>
        <taxon>Craniata</taxon>
        <taxon>Vertebrata</taxon>
        <taxon>Euteleostomi</taxon>
        <taxon>Actinopterygii</taxon>
        <taxon>Neopterygii</taxon>
        <taxon>Teleostei</taxon>
        <taxon>Ostariophysi</taxon>
        <taxon>Cypriniformes</taxon>
        <taxon>Cyprinidae</taxon>
        <taxon>Labeoninae</taxon>
        <taxon>Labeonini</taxon>
        <taxon>Cirrhinus</taxon>
    </lineage>
</organism>
<feature type="non-terminal residue" evidence="4">
    <location>
        <position position="921"/>
    </location>
</feature>
<feature type="non-terminal residue" evidence="4">
    <location>
        <position position="1"/>
    </location>
</feature>
<gene>
    <name evidence="4" type="ORF">M9458_010564</name>
</gene>
<feature type="region of interest" description="Disordered" evidence="2">
    <location>
        <begin position="895"/>
        <end position="921"/>
    </location>
</feature>
<proteinExistence type="predicted"/>
<protein>
    <recommendedName>
        <fullName evidence="3">Reverse transcriptase domain-containing protein</fullName>
    </recommendedName>
</protein>
<feature type="compositionally biased region" description="Polar residues" evidence="2">
    <location>
        <begin position="31"/>
        <end position="41"/>
    </location>
</feature>
<feature type="region of interest" description="Disordered" evidence="2">
    <location>
        <begin position="31"/>
        <end position="61"/>
    </location>
</feature>